<proteinExistence type="predicted"/>
<dbReference type="InterPro" id="IPR038483">
    <property type="entry name" value="YcfL-like_sf"/>
</dbReference>
<dbReference type="OrthoDB" id="5616034at2"/>
<dbReference type="CDD" id="cd09030">
    <property type="entry name" value="DUF1425"/>
    <property type="match status" value="1"/>
</dbReference>
<evidence type="ECO:0000313" key="3">
    <source>
        <dbReference type="Proteomes" id="UP000318717"/>
    </source>
</evidence>
<evidence type="ECO:0000256" key="1">
    <source>
        <dbReference type="SAM" id="SignalP"/>
    </source>
</evidence>
<feature type="signal peptide" evidence="1">
    <location>
        <begin position="1"/>
        <end position="22"/>
    </location>
</feature>
<dbReference type="PROSITE" id="PS51257">
    <property type="entry name" value="PROKAR_LIPOPROTEIN"/>
    <property type="match status" value="1"/>
</dbReference>
<name>A0A4Y3HRT3_9VIBR</name>
<protein>
    <recommendedName>
        <fullName evidence="4">YcfL protein: an outer membrane lipoprotein that is part of a salvage cluster</fullName>
    </recommendedName>
</protein>
<dbReference type="AlphaFoldDB" id="A0A4Y3HRT3"/>
<sequence>MKKLALLFVALVALAGCSQNTAGLRVDGKSQKVLFGDNVLGSRLIVDDIATVEKEGRTRGIVTVSSAYKADLRIQYRFYWYDDNGLEVNTKPSAWRQDVVRGFETRTFSEISIHPEGTQFRVQIRESDN</sequence>
<dbReference type="Pfam" id="PF07233">
    <property type="entry name" value="DUF1425"/>
    <property type="match status" value="1"/>
</dbReference>
<accession>A0A4Y3HRT3</accession>
<dbReference type="InterPro" id="IPR010824">
    <property type="entry name" value="DUF1425"/>
</dbReference>
<dbReference type="Gene3D" id="2.60.40.3230">
    <property type="match status" value="1"/>
</dbReference>
<reference evidence="2 3" key="1">
    <citation type="submission" date="2019-06" db="EMBL/GenBank/DDBJ databases">
        <title>Whole genome shotgun sequence of Vibrio inusitatus NBRC 102082.</title>
        <authorList>
            <person name="Hosoyama A."/>
            <person name="Uohara A."/>
            <person name="Ohji S."/>
            <person name="Ichikawa N."/>
        </authorList>
    </citation>
    <scope>NUCLEOTIDE SEQUENCE [LARGE SCALE GENOMIC DNA]</scope>
    <source>
        <strain evidence="2 3">NBRC 102082</strain>
    </source>
</reference>
<organism evidence="2 3">
    <name type="scientific">Vibrio inusitatus NBRC 102082</name>
    <dbReference type="NCBI Taxonomy" id="1219070"/>
    <lineage>
        <taxon>Bacteria</taxon>
        <taxon>Pseudomonadati</taxon>
        <taxon>Pseudomonadota</taxon>
        <taxon>Gammaproteobacteria</taxon>
        <taxon>Vibrionales</taxon>
        <taxon>Vibrionaceae</taxon>
        <taxon>Vibrio</taxon>
    </lineage>
</organism>
<feature type="chain" id="PRO_5021467459" description="YcfL protein: an outer membrane lipoprotein that is part of a salvage cluster" evidence="1">
    <location>
        <begin position="23"/>
        <end position="129"/>
    </location>
</feature>
<dbReference type="EMBL" id="BJLF01000002">
    <property type="protein sequence ID" value="GEA49786.1"/>
    <property type="molecule type" value="Genomic_DNA"/>
</dbReference>
<gene>
    <name evidence="2" type="ORF">VIN01S_05900</name>
</gene>
<keyword evidence="3" id="KW-1185">Reference proteome</keyword>
<comment type="caution">
    <text evidence="2">The sequence shown here is derived from an EMBL/GenBank/DDBJ whole genome shotgun (WGS) entry which is preliminary data.</text>
</comment>
<evidence type="ECO:0008006" key="4">
    <source>
        <dbReference type="Google" id="ProtNLM"/>
    </source>
</evidence>
<evidence type="ECO:0000313" key="2">
    <source>
        <dbReference type="EMBL" id="GEA49786.1"/>
    </source>
</evidence>
<dbReference type="Proteomes" id="UP000318717">
    <property type="component" value="Unassembled WGS sequence"/>
</dbReference>
<keyword evidence="1" id="KW-0732">Signal</keyword>
<dbReference type="RefSeq" id="WP_141344128.1">
    <property type="nucleotide sequence ID" value="NZ_BJLF01000002.1"/>
</dbReference>